<evidence type="ECO:0000313" key="1">
    <source>
        <dbReference type="EMBL" id="EEO42183.1"/>
    </source>
</evidence>
<dbReference type="Proteomes" id="UP000002799">
    <property type="component" value="Chromosome"/>
</dbReference>
<organism evidence="1 2">
    <name type="scientific">Fusobacterium animalis 7_1</name>
    <dbReference type="NCBI Taxonomy" id="457405"/>
    <lineage>
        <taxon>Bacteria</taxon>
        <taxon>Fusobacteriati</taxon>
        <taxon>Fusobacteriota</taxon>
        <taxon>Fusobacteriia</taxon>
        <taxon>Fusobacteriales</taxon>
        <taxon>Fusobacteriaceae</taxon>
        <taxon>Fusobacterium</taxon>
    </lineage>
</organism>
<accession>A0A140PP83</accession>
<sequence length="83" mass="9763">MKKKLRELRRKKEFVKLCKGALQRNYVYGVFNRNCVFKRKGDKTRFKKGVKFMVLITLPKIINSCLNTKVKAKAKKRGGKNDK</sequence>
<dbReference type="RefSeq" id="WP_008700787.1">
    <property type="nucleotide sequence ID" value="NZ_AKBT01000001.1"/>
</dbReference>
<dbReference type="KEGG" id="fne:FSDG_00742"/>
<name>A0A140PP83_9FUSO</name>
<dbReference type="HOGENOM" id="CLU_195194_0_0_0"/>
<dbReference type="EMBL" id="CP007062">
    <property type="protein sequence ID" value="EEO42183.1"/>
    <property type="molecule type" value="Genomic_DNA"/>
</dbReference>
<gene>
    <name evidence="1" type="ORF">FSDG_00742</name>
</gene>
<dbReference type="AlphaFoldDB" id="A0A140PP83"/>
<protein>
    <submittedName>
        <fullName evidence="1">Uncharacterized protein</fullName>
    </submittedName>
</protein>
<evidence type="ECO:0000313" key="2">
    <source>
        <dbReference type="Proteomes" id="UP000002799"/>
    </source>
</evidence>
<reference evidence="1 2" key="1">
    <citation type="submission" date="2013-11" db="EMBL/GenBank/DDBJ databases">
        <title>The Genome Sequence of Fusobacterium sp. 7_1.</title>
        <authorList>
            <consortium name="The Broad Institute Genome Sequencing Platform"/>
            <person name="Earl A."/>
            <person name="Ward D."/>
            <person name="Feldgarden M."/>
            <person name="Gevers D."/>
            <person name="Strauss J."/>
            <person name="Ambrose C.E."/>
            <person name="Allen-Vercoe E."/>
            <person name="Walker B."/>
            <person name="Young S.K."/>
            <person name="Zeng Q."/>
            <person name="Gargeya S."/>
            <person name="Fitzgerald M."/>
            <person name="Haas B."/>
            <person name="Abouelleil A."/>
            <person name="Alvarado L."/>
            <person name="Arachchi H.M."/>
            <person name="Berlin A.M."/>
            <person name="Chapman S.B."/>
            <person name="Goldberg J."/>
            <person name="Griggs A."/>
            <person name="Gujja S."/>
            <person name="Hansen M."/>
            <person name="Howarth C."/>
            <person name="Imamovic A."/>
            <person name="Larimer J."/>
            <person name="McCowen C."/>
            <person name="Montmayeur A."/>
            <person name="Murphy C."/>
            <person name="Neiman D."/>
            <person name="Pearson M."/>
            <person name="Priest M."/>
            <person name="Roberts A."/>
            <person name="Saif S."/>
            <person name="Shea T."/>
            <person name="Sisk P."/>
            <person name="Sykes S."/>
            <person name="Wortman J."/>
            <person name="Nusbaum C."/>
            <person name="Birren B."/>
        </authorList>
    </citation>
    <scope>NUCLEOTIDE SEQUENCE [LARGE SCALE GENOMIC DNA]</scope>
    <source>
        <strain evidence="1 2">7_1</strain>
    </source>
</reference>
<proteinExistence type="predicted"/>